<feature type="repeat" description="WD" evidence="4">
    <location>
        <begin position="157"/>
        <end position="189"/>
    </location>
</feature>
<dbReference type="SUPFAM" id="SSF50998">
    <property type="entry name" value="Quinoprotein alcohol dehydrogenase-like"/>
    <property type="match status" value="1"/>
</dbReference>
<dbReference type="GO" id="GO:0060271">
    <property type="term" value="P:cilium assembly"/>
    <property type="evidence" value="ECO:0007669"/>
    <property type="project" value="TreeGrafter"/>
</dbReference>
<feature type="repeat" description="WD" evidence="4">
    <location>
        <begin position="62"/>
        <end position="94"/>
    </location>
</feature>
<dbReference type="InterPro" id="IPR036322">
    <property type="entry name" value="WD40_repeat_dom_sf"/>
</dbReference>
<evidence type="ECO:0000256" key="3">
    <source>
        <dbReference type="ARBA" id="ARBA00023273"/>
    </source>
</evidence>
<keyword evidence="3" id="KW-0966">Cell projection</keyword>
<feature type="region of interest" description="Disordered" evidence="5">
    <location>
        <begin position="469"/>
        <end position="499"/>
    </location>
</feature>
<dbReference type="InterPro" id="IPR015943">
    <property type="entry name" value="WD40/YVTN_repeat-like_dom_sf"/>
</dbReference>
<dbReference type="Pfam" id="PF00400">
    <property type="entry name" value="WD40"/>
    <property type="match status" value="4"/>
</dbReference>
<dbReference type="PROSITE" id="PS50082">
    <property type="entry name" value="WD_REPEATS_2"/>
    <property type="match status" value="2"/>
</dbReference>
<evidence type="ECO:0000313" key="8">
    <source>
        <dbReference type="EMBL" id="SZX74041.1"/>
    </source>
</evidence>
<dbReference type="PROSITE" id="PS50294">
    <property type="entry name" value="WD_REPEATS_REGION"/>
    <property type="match status" value="1"/>
</dbReference>
<dbReference type="STRING" id="3088.A0A383W9C4"/>
<keyword evidence="4" id="KW-0853">WD repeat</keyword>
<dbReference type="EMBL" id="FNXT01001204">
    <property type="protein sequence ID" value="SZX74041.1"/>
    <property type="molecule type" value="Genomic_DNA"/>
</dbReference>
<feature type="domain" description="IFT80 second beta-propeller" evidence="6">
    <location>
        <begin position="496"/>
        <end position="587"/>
    </location>
</feature>
<sequence length="792" mass="83163">MLLHASSNWYKVCVLDTCFSDLHCFPVGCKKQQAAGTDVIALACTDGTLKLVGSNARVEKSVDAHRGAVLSVRWSPDGTAIATAGEDGQVKVWSRAGMLRSTIAQADEPAYCVCWGGGSSSGQLLCCSGSNVTIAALQGAGGVGANSRNSSGAQASWKAHDALVLKADWSAATNLIVTAGEDCKYKVWDAFGRLLYQSSAWEHSITSVAWSPDGALFAAGSYNCLALCDKQGWSYCQVRPSSGSLLGLCWSPDGTSLAACGGNGSLAMAALLDVRLEDGRVAAVLEGERLVVVADCRSETQERLEFRDPVVKMSLGCGHLVVCSATQCHIYSTSNWNTPHIFDLKDPAQLVLQCGRGFALVHAAGAAQVYTYEGRPVCSLKLQGQGSGLEGLNYQLISLSTDTLALASGSSIRCFETAQGRPVGQHISLNLEVKAVCLSQFGNANDRLLAMLDANGDLYMLRPLAPGGSSSSSSANSPTKAVAAAGGPGQQQQQGQQQQRMVKLASNVSGLPVWHDAAPMLAAVVDGQLVVWYHPAAAFVDRDLLDATKSMHIDGAIGAGASLDLFAGSCLTLRRKDGARVCASIAPQPAMLHDLVRQGQWDKAVRLARFSADPAVWACLAALAMAAGELPTAEAAYAAIDAVDKLQFVLHLRGKAAGGTGGGAAGDVVVAAELALARRQPDEAEAMLLQAGLVYRAMKLHVRLHNWQRALDLARKHQQHVDTVLVYRRRHLAAVGQKEVLADFAALAQEPIDEAAVKERIRQDKAKEAQARAAGASGGGGTAAGAGRSNRR</sequence>
<dbReference type="Pfam" id="PF23387">
    <property type="entry name" value="TPR_IFT80_172"/>
    <property type="match status" value="1"/>
</dbReference>
<dbReference type="Pfam" id="PF23335">
    <property type="entry name" value="Beta-prop_IFT80_2nd"/>
    <property type="match status" value="2"/>
</dbReference>
<dbReference type="InterPro" id="IPR056456">
    <property type="entry name" value="Beta-prop_IFT80_2nd"/>
</dbReference>
<evidence type="ECO:0000259" key="6">
    <source>
        <dbReference type="Pfam" id="PF23335"/>
    </source>
</evidence>
<dbReference type="GO" id="GO:0030992">
    <property type="term" value="C:intraciliary transport particle B"/>
    <property type="evidence" value="ECO:0007669"/>
    <property type="project" value="TreeGrafter"/>
</dbReference>
<dbReference type="Gene3D" id="2.130.10.10">
    <property type="entry name" value="YVTN repeat-like/Quinoprotein amine dehydrogenase"/>
    <property type="match status" value="1"/>
</dbReference>
<reference evidence="8 9" key="1">
    <citation type="submission" date="2016-10" db="EMBL/GenBank/DDBJ databases">
        <authorList>
            <person name="Cai Z."/>
        </authorList>
    </citation>
    <scope>NUCLEOTIDE SEQUENCE [LARGE SCALE GENOMIC DNA]</scope>
</reference>
<evidence type="ECO:0000256" key="5">
    <source>
        <dbReference type="SAM" id="MobiDB-lite"/>
    </source>
</evidence>
<keyword evidence="2" id="KW-0969">Cilium</keyword>
<keyword evidence="9" id="KW-1185">Reference proteome</keyword>
<dbReference type="InterPro" id="IPR011047">
    <property type="entry name" value="Quinoprotein_ADH-like_sf"/>
</dbReference>
<evidence type="ECO:0000256" key="4">
    <source>
        <dbReference type="PROSITE-ProRule" id="PRU00221"/>
    </source>
</evidence>
<evidence type="ECO:0000256" key="1">
    <source>
        <dbReference type="ARBA" id="ARBA00004138"/>
    </source>
</evidence>
<dbReference type="SMART" id="SM00320">
    <property type="entry name" value="WD40"/>
    <property type="match status" value="4"/>
</dbReference>
<organism evidence="8 9">
    <name type="scientific">Tetradesmus obliquus</name>
    <name type="common">Green alga</name>
    <name type="synonym">Acutodesmus obliquus</name>
    <dbReference type="NCBI Taxonomy" id="3088"/>
    <lineage>
        <taxon>Eukaryota</taxon>
        <taxon>Viridiplantae</taxon>
        <taxon>Chlorophyta</taxon>
        <taxon>core chlorophytes</taxon>
        <taxon>Chlorophyceae</taxon>
        <taxon>CS clade</taxon>
        <taxon>Sphaeropleales</taxon>
        <taxon>Scenedesmaceae</taxon>
        <taxon>Tetradesmus</taxon>
    </lineage>
</organism>
<feature type="compositionally biased region" description="Basic and acidic residues" evidence="5">
    <location>
        <begin position="759"/>
        <end position="770"/>
    </location>
</feature>
<dbReference type="SUPFAM" id="SSF50978">
    <property type="entry name" value="WD40 repeat-like"/>
    <property type="match status" value="1"/>
</dbReference>
<feature type="domain" description="IFT80/172/WDR35 TPR" evidence="7">
    <location>
        <begin position="616"/>
        <end position="770"/>
    </location>
</feature>
<dbReference type="PANTHER" id="PTHR24098:SF0">
    <property type="entry name" value="OUTER SEGMENT 5"/>
    <property type="match status" value="1"/>
</dbReference>
<dbReference type="GO" id="GO:0005929">
    <property type="term" value="C:cilium"/>
    <property type="evidence" value="ECO:0007669"/>
    <property type="project" value="UniProtKB-SubCell"/>
</dbReference>
<proteinExistence type="predicted"/>
<dbReference type="Gene3D" id="1.25.40.470">
    <property type="match status" value="1"/>
</dbReference>
<evidence type="ECO:0000259" key="7">
    <source>
        <dbReference type="Pfam" id="PF23387"/>
    </source>
</evidence>
<evidence type="ECO:0000256" key="2">
    <source>
        <dbReference type="ARBA" id="ARBA00023069"/>
    </source>
</evidence>
<dbReference type="Proteomes" id="UP000256970">
    <property type="component" value="Unassembled WGS sequence"/>
</dbReference>
<gene>
    <name evidence="8" type="ORF">BQ4739_LOCUS14295</name>
</gene>
<dbReference type="PANTHER" id="PTHR24098">
    <property type="entry name" value="OUTER SEGMENT 5"/>
    <property type="match status" value="1"/>
</dbReference>
<accession>A0A383W9C4</accession>
<feature type="region of interest" description="Disordered" evidence="5">
    <location>
        <begin position="759"/>
        <end position="792"/>
    </location>
</feature>
<name>A0A383W9C4_TETOB</name>
<dbReference type="InterPro" id="IPR056157">
    <property type="entry name" value="TPR_IFT80_172_dom"/>
</dbReference>
<feature type="domain" description="IFT80 second beta-propeller" evidence="6">
    <location>
        <begin position="275"/>
        <end position="462"/>
    </location>
</feature>
<feature type="compositionally biased region" description="Low complexity" evidence="5">
    <location>
        <begin position="490"/>
        <end position="499"/>
    </location>
</feature>
<dbReference type="InterPro" id="IPR001680">
    <property type="entry name" value="WD40_rpt"/>
</dbReference>
<dbReference type="AlphaFoldDB" id="A0A383W9C4"/>
<comment type="subcellular location">
    <subcellularLocation>
        <location evidence="1">Cell projection</location>
        <location evidence="1">Cilium</location>
    </subcellularLocation>
</comment>
<evidence type="ECO:0000313" key="9">
    <source>
        <dbReference type="Proteomes" id="UP000256970"/>
    </source>
</evidence>
<protein>
    <submittedName>
        <fullName evidence="8">Uncharacterized protein</fullName>
    </submittedName>
</protein>